<organism evidence="2 3">
    <name type="scientific">Solilutibacter tolerans</name>
    <dbReference type="NCBI Taxonomy" id="1604334"/>
    <lineage>
        <taxon>Bacteria</taxon>
        <taxon>Pseudomonadati</taxon>
        <taxon>Pseudomonadota</taxon>
        <taxon>Gammaproteobacteria</taxon>
        <taxon>Lysobacterales</taxon>
        <taxon>Lysobacteraceae</taxon>
        <taxon>Solilutibacter</taxon>
    </lineage>
</organism>
<proteinExistence type="predicted"/>
<evidence type="ECO:0000313" key="3">
    <source>
        <dbReference type="Proteomes" id="UP000241788"/>
    </source>
</evidence>
<feature type="transmembrane region" description="Helical" evidence="1">
    <location>
        <begin position="12"/>
        <end position="30"/>
    </location>
</feature>
<keyword evidence="1" id="KW-0472">Membrane</keyword>
<keyword evidence="3" id="KW-1185">Reference proteome</keyword>
<evidence type="ECO:0000256" key="1">
    <source>
        <dbReference type="SAM" id="Phobius"/>
    </source>
</evidence>
<keyword evidence="1" id="KW-1133">Transmembrane helix</keyword>
<sequence length="189" mass="20158">MSRGEGGIKPETWAVIATIVAVFLVVVFWVRTTQDEAMADLASPQPVPASVAIPVEDETPVVYVENEFNAPDTSHQRWIYQCKTASGAKMFRSEGCAGDEELIGQTPVLVADAQPQHAPTASASTSTQSAAIHNGAQVAVIPNGNPQPAARSQCEMAKANREATRDRLGMSITYDAISGLDDMVREACK</sequence>
<dbReference type="EMBL" id="FTLW01000005">
    <property type="protein sequence ID" value="SIR00088.1"/>
    <property type="molecule type" value="Genomic_DNA"/>
</dbReference>
<protein>
    <recommendedName>
        <fullName evidence="4">DUF4124 domain-containing protein</fullName>
    </recommendedName>
</protein>
<name>A0A1N6XCK1_9GAMM</name>
<keyword evidence="1" id="KW-0812">Transmembrane</keyword>
<dbReference type="STRING" id="1604334.SAMN05421546_2200"/>
<reference evidence="3" key="1">
    <citation type="submission" date="2017-01" db="EMBL/GenBank/DDBJ databases">
        <authorList>
            <person name="Varghese N."/>
            <person name="Submissions S."/>
        </authorList>
    </citation>
    <scope>NUCLEOTIDE SEQUENCE [LARGE SCALE GENOMIC DNA]</scope>
    <source>
        <strain evidence="3">UM1</strain>
    </source>
</reference>
<evidence type="ECO:0008006" key="4">
    <source>
        <dbReference type="Google" id="ProtNLM"/>
    </source>
</evidence>
<evidence type="ECO:0000313" key="2">
    <source>
        <dbReference type="EMBL" id="SIR00088.1"/>
    </source>
</evidence>
<accession>A0A1N6XCK1</accession>
<dbReference type="Proteomes" id="UP000241788">
    <property type="component" value="Unassembled WGS sequence"/>
</dbReference>
<dbReference type="AlphaFoldDB" id="A0A1N6XCK1"/>
<gene>
    <name evidence="2" type="ORF">SAMN05421546_2200</name>
</gene>
<dbReference type="RefSeq" id="WP_076588152.1">
    <property type="nucleotide sequence ID" value="NZ_FTLW01000005.1"/>
</dbReference>